<dbReference type="InterPro" id="IPR015943">
    <property type="entry name" value="WD40/YVTN_repeat-like_dom_sf"/>
</dbReference>
<dbReference type="PANTHER" id="PTHR47199">
    <property type="entry name" value="PHOTOSYSTEM II STABILITY/ASSEMBLY FACTOR HCF136, CHLOROPLASTIC"/>
    <property type="match status" value="1"/>
</dbReference>
<dbReference type="SUPFAM" id="SSF110296">
    <property type="entry name" value="Oligoxyloglucan reducing end-specific cellobiohydrolase"/>
    <property type="match status" value="2"/>
</dbReference>
<dbReference type="Proteomes" id="UP000663505">
    <property type="component" value="Chromosome"/>
</dbReference>
<evidence type="ECO:0008006" key="5">
    <source>
        <dbReference type="Google" id="ProtNLM"/>
    </source>
</evidence>
<feature type="compositionally biased region" description="Low complexity" evidence="1">
    <location>
        <begin position="55"/>
        <end position="67"/>
    </location>
</feature>
<dbReference type="PANTHER" id="PTHR47199:SF2">
    <property type="entry name" value="PHOTOSYSTEM II STABILITY_ASSEMBLY FACTOR HCF136, CHLOROPLASTIC"/>
    <property type="match status" value="1"/>
</dbReference>
<organism evidence="3 4">
    <name type="scientific">Alicyclobacillus mengziensis</name>
    <dbReference type="NCBI Taxonomy" id="2931921"/>
    <lineage>
        <taxon>Bacteria</taxon>
        <taxon>Bacillati</taxon>
        <taxon>Bacillota</taxon>
        <taxon>Bacilli</taxon>
        <taxon>Bacillales</taxon>
        <taxon>Alicyclobacillaceae</taxon>
        <taxon>Alicyclobacillus</taxon>
    </lineage>
</organism>
<dbReference type="EMBL" id="CP071182">
    <property type="protein sequence ID" value="QSO46715.1"/>
    <property type="molecule type" value="Genomic_DNA"/>
</dbReference>
<dbReference type="Gene3D" id="2.130.10.10">
    <property type="entry name" value="YVTN repeat-like/Quinoprotein amine dehydrogenase"/>
    <property type="match status" value="2"/>
</dbReference>
<evidence type="ECO:0000256" key="1">
    <source>
        <dbReference type="SAM" id="MobiDB-lite"/>
    </source>
</evidence>
<accession>A0A9X7Z6W9</accession>
<reference evidence="3 4" key="1">
    <citation type="submission" date="2021-02" db="EMBL/GenBank/DDBJ databases">
        <title>Alicyclobacillus curvatus sp. nov. and Alicyclobacillus mengziensis sp. nov., two acidophilic bacteria isolated from acid mine drainage.</title>
        <authorList>
            <person name="Huang Y."/>
        </authorList>
    </citation>
    <scope>NUCLEOTIDE SEQUENCE [LARGE SCALE GENOMIC DNA]</scope>
    <source>
        <strain evidence="3 4">S30H14</strain>
    </source>
</reference>
<keyword evidence="2" id="KW-0812">Transmembrane</keyword>
<keyword evidence="2" id="KW-0472">Membrane</keyword>
<gene>
    <name evidence="3" type="ORF">JZ786_20090</name>
</gene>
<dbReference type="AlphaFoldDB" id="A0A9X7Z6W9"/>
<evidence type="ECO:0000313" key="4">
    <source>
        <dbReference type="Proteomes" id="UP000663505"/>
    </source>
</evidence>
<dbReference type="PROSITE" id="PS51257">
    <property type="entry name" value="PROKAR_LIPOPROTEIN"/>
    <property type="match status" value="1"/>
</dbReference>
<dbReference type="KEGG" id="afx:JZ786_20090"/>
<proteinExistence type="predicted"/>
<keyword evidence="4" id="KW-1185">Reference proteome</keyword>
<sequence>MKQYREFVTTAIALGVMGVITGCGAYAGGTSQSANIVDTSSNNSATQMKNTTAQSNGNVVNNSSASGTTQSRDFPSNSKSSYLLNIEMLNSQDGYVSGYFKGQFSIWKTLDGGTRWIRISVPQAPTLDKQSPTPTVASFVSTSTGWIAWISKDKKNNVLNVLDTNDGGRTFTLRSNNVIPVANYVRQIHFSSAKDGWIQAFSGGVMNQGDTTIYHTDDGGKTWTMVSSAGGYVPNKNVTPHALPELDVPMPMTFTNAQDGWVAVGNVVVSKTMASLYYTHTAGTAWKAAHLPIPQGYESGFETIEYKPVFTGNTGTELVQYYKGGTNNQLVSYRTANTGRSWAIGTNISLSQNDDRVRQSFLNAQDGWIIGSSGTPFEQTTNGGKSWTTIQAAGSLKPLLQQGFDVKQLNMVTSKTGWVLLNKENSINGHIQTKILKTTDGGNDWVVQTNSH</sequence>
<feature type="region of interest" description="Disordered" evidence="1">
    <location>
        <begin position="46"/>
        <end position="76"/>
    </location>
</feature>
<protein>
    <recommendedName>
        <fullName evidence="5">Photosynthesis system II assembly factor Ycf48/Hcf136-like domain-containing protein</fullName>
    </recommendedName>
</protein>
<feature type="transmembrane region" description="Helical" evidence="2">
    <location>
        <begin position="7"/>
        <end position="27"/>
    </location>
</feature>
<name>A0A9X7Z6W9_9BACL</name>
<evidence type="ECO:0000313" key="3">
    <source>
        <dbReference type="EMBL" id="QSO46715.1"/>
    </source>
</evidence>
<evidence type="ECO:0000256" key="2">
    <source>
        <dbReference type="SAM" id="Phobius"/>
    </source>
</evidence>
<keyword evidence="2" id="KW-1133">Transmembrane helix</keyword>
<dbReference type="RefSeq" id="WP_206656079.1">
    <property type="nucleotide sequence ID" value="NZ_CP071182.1"/>
</dbReference>